<accession>A0A1V4HI02</accession>
<dbReference type="Pfam" id="PF07721">
    <property type="entry name" value="TPR_4"/>
    <property type="match status" value="1"/>
</dbReference>
<keyword evidence="4" id="KW-1133">Transmembrane helix</keyword>
<dbReference type="InterPro" id="IPR051012">
    <property type="entry name" value="CellSynth/LPSAsmb/PSIAsmb"/>
</dbReference>
<evidence type="ECO:0000256" key="3">
    <source>
        <dbReference type="PROSITE-ProRule" id="PRU00339"/>
    </source>
</evidence>
<dbReference type="InterPro" id="IPR019734">
    <property type="entry name" value="TPR_rpt"/>
</dbReference>
<dbReference type="AlphaFoldDB" id="A0A1V4HI02"/>
<dbReference type="SMART" id="SM00028">
    <property type="entry name" value="TPR"/>
    <property type="match status" value="5"/>
</dbReference>
<dbReference type="Proteomes" id="UP000190626">
    <property type="component" value="Unassembled WGS sequence"/>
</dbReference>
<protein>
    <submittedName>
        <fullName evidence="5">Uncharacterized protein</fullName>
    </submittedName>
</protein>
<dbReference type="PROSITE" id="PS50005">
    <property type="entry name" value="TPR"/>
    <property type="match status" value="1"/>
</dbReference>
<proteinExistence type="predicted"/>
<evidence type="ECO:0000256" key="2">
    <source>
        <dbReference type="ARBA" id="ARBA00022803"/>
    </source>
</evidence>
<sequence>MPPMIKSLLKIVIVLAVIVIGFNYHWMIGAALVVVIVGYFVYTNRSSLYAQRGNLAYMKGDRDQALILMEKAYRSKSIQPKHQIGYGYLLMKIGELSKAENMFEEVLHQTTARDMLMQARLNLATVHWLQNKQDEAYSSLQEIAQDVKNTLVYGNFGYFQILRGELEAALAYNLEAYAYNDSDLTIMDNLAQNYYMLGRLDEADEMYTKVIAKTPKHAESYYYYALTLQKLGRTQEAREQIEKALEKELALITPLTREDIELLANDLGRDDAGQDQV</sequence>
<organism evidence="5 6">
    <name type="scientific">Paenibacillus ferrarius</name>
    <dbReference type="NCBI Taxonomy" id="1469647"/>
    <lineage>
        <taxon>Bacteria</taxon>
        <taxon>Bacillati</taxon>
        <taxon>Bacillota</taxon>
        <taxon>Bacilli</taxon>
        <taxon>Bacillales</taxon>
        <taxon>Paenibacillaceae</taxon>
        <taxon>Paenibacillus</taxon>
    </lineage>
</organism>
<keyword evidence="2 3" id="KW-0802">TPR repeat</keyword>
<keyword evidence="4" id="KW-0812">Transmembrane</keyword>
<dbReference type="PANTHER" id="PTHR45586:SF1">
    <property type="entry name" value="LIPOPOLYSACCHARIDE ASSEMBLY PROTEIN B"/>
    <property type="match status" value="1"/>
</dbReference>
<dbReference type="GO" id="GO:0042802">
    <property type="term" value="F:identical protein binding"/>
    <property type="evidence" value="ECO:0007669"/>
    <property type="project" value="InterPro"/>
</dbReference>
<keyword evidence="1" id="KW-0677">Repeat</keyword>
<evidence type="ECO:0000256" key="1">
    <source>
        <dbReference type="ARBA" id="ARBA00022737"/>
    </source>
</evidence>
<dbReference type="PANTHER" id="PTHR45586">
    <property type="entry name" value="TPR REPEAT-CONTAINING PROTEIN PA4667"/>
    <property type="match status" value="1"/>
</dbReference>
<comment type="caution">
    <text evidence="5">The sequence shown here is derived from an EMBL/GenBank/DDBJ whole genome shotgun (WGS) entry which is preliminary data.</text>
</comment>
<evidence type="ECO:0000313" key="6">
    <source>
        <dbReference type="Proteomes" id="UP000190626"/>
    </source>
</evidence>
<keyword evidence="4" id="KW-0472">Membrane</keyword>
<dbReference type="InterPro" id="IPR011717">
    <property type="entry name" value="TPR-4"/>
</dbReference>
<dbReference type="SUPFAM" id="SSF81901">
    <property type="entry name" value="HCP-like"/>
    <property type="match status" value="1"/>
</dbReference>
<dbReference type="Pfam" id="PF13431">
    <property type="entry name" value="TPR_17"/>
    <property type="match status" value="1"/>
</dbReference>
<dbReference type="Gene3D" id="1.25.40.10">
    <property type="entry name" value="Tetratricopeptide repeat domain"/>
    <property type="match status" value="1"/>
</dbReference>
<reference evidence="6" key="1">
    <citation type="submission" date="2016-07" db="EMBL/GenBank/DDBJ databases">
        <authorList>
            <person name="Florea S."/>
            <person name="Webb J.S."/>
            <person name="Jaromczyk J."/>
            <person name="Schardl C.L."/>
        </authorList>
    </citation>
    <scope>NUCLEOTIDE SEQUENCE [LARGE SCALE GENOMIC DNA]</scope>
    <source>
        <strain evidence="6">CY1</strain>
    </source>
</reference>
<feature type="repeat" description="TPR" evidence="3">
    <location>
        <begin position="184"/>
        <end position="217"/>
    </location>
</feature>
<dbReference type="EMBL" id="MBTG01000019">
    <property type="protein sequence ID" value="OPH55000.1"/>
    <property type="molecule type" value="Genomic_DNA"/>
</dbReference>
<gene>
    <name evidence="5" type="ORF">BC351_30235</name>
</gene>
<feature type="transmembrane region" description="Helical" evidence="4">
    <location>
        <begin position="12"/>
        <end position="42"/>
    </location>
</feature>
<name>A0A1V4HI02_9BACL</name>
<evidence type="ECO:0000313" key="5">
    <source>
        <dbReference type="EMBL" id="OPH55000.1"/>
    </source>
</evidence>
<keyword evidence="6" id="KW-1185">Reference proteome</keyword>
<dbReference type="InterPro" id="IPR011990">
    <property type="entry name" value="TPR-like_helical_dom_sf"/>
</dbReference>
<evidence type="ECO:0000256" key="4">
    <source>
        <dbReference type="SAM" id="Phobius"/>
    </source>
</evidence>
<dbReference type="STRING" id="1469647.BC351_30235"/>